<name>M2M9P1_BAUPA</name>
<evidence type="ECO:0000313" key="1">
    <source>
        <dbReference type="EMBL" id="EMC93146.1"/>
    </source>
</evidence>
<sequence>MAADLPKDPAVVSLHVSHGIVGVGALRCSAHARHLLAQGCRLKSLKSPRVPQPL</sequence>
<reference evidence="1 2" key="1">
    <citation type="journal article" date="2012" name="PLoS Pathog.">
        <title>Diverse lifestyles and strategies of plant pathogenesis encoded in the genomes of eighteen Dothideomycetes fungi.</title>
        <authorList>
            <person name="Ohm R.A."/>
            <person name="Feau N."/>
            <person name="Henrissat B."/>
            <person name="Schoch C.L."/>
            <person name="Horwitz B.A."/>
            <person name="Barry K.W."/>
            <person name="Condon B.J."/>
            <person name="Copeland A.C."/>
            <person name="Dhillon B."/>
            <person name="Glaser F."/>
            <person name="Hesse C.N."/>
            <person name="Kosti I."/>
            <person name="LaButti K."/>
            <person name="Lindquist E.A."/>
            <person name="Lucas S."/>
            <person name="Salamov A.A."/>
            <person name="Bradshaw R.E."/>
            <person name="Ciuffetti L."/>
            <person name="Hamelin R.C."/>
            <person name="Kema G.H.J."/>
            <person name="Lawrence C."/>
            <person name="Scott J.A."/>
            <person name="Spatafora J.W."/>
            <person name="Turgeon B.G."/>
            <person name="de Wit P.J.G.M."/>
            <person name="Zhong S."/>
            <person name="Goodwin S.B."/>
            <person name="Grigoriev I.V."/>
        </authorList>
    </citation>
    <scope>NUCLEOTIDE SEQUENCE [LARGE SCALE GENOMIC DNA]</scope>
    <source>
        <strain evidence="1 2">UAMH 10762</strain>
    </source>
</reference>
<organism evidence="1 2">
    <name type="scientific">Baudoinia panamericana (strain UAMH 10762)</name>
    <name type="common">Angels' share fungus</name>
    <name type="synonym">Baudoinia compniacensis (strain UAMH 10762)</name>
    <dbReference type="NCBI Taxonomy" id="717646"/>
    <lineage>
        <taxon>Eukaryota</taxon>
        <taxon>Fungi</taxon>
        <taxon>Dikarya</taxon>
        <taxon>Ascomycota</taxon>
        <taxon>Pezizomycotina</taxon>
        <taxon>Dothideomycetes</taxon>
        <taxon>Dothideomycetidae</taxon>
        <taxon>Mycosphaerellales</taxon>
        <taxon>Teratosphaeriaceae</taxon>
        <taxon>Baudoinia</taxon>
    </lineage>
</organism>
<dbReference type="HOGENOM" id="CLU_3049960_0_0_1"/>
<dbReference type="Proteomes" id="UP000011761">
    <property type="component" value="Unassembled WGS sequence"/>
</dbReference>
<dbReference type="GeneID" id="19113079"/>
<accession>M2M9P1</accession>
<keyword evidence="2" id="KW-1185">Reference proteome</keyword>
<dbReference type="EMBL" id="KB445560">
    <property type="protein sequence ID" value="EMC93146.1"/>
    <property type="molecule type" value="Genomic_DNA"/>
</dbReference>
<evidence type="ECO:0000313" key="2">
    <source>
        <dbReference type="Proteomes" id="UP000011761"/>
    </source>
</evidence>
<dbReference type="AlphaFoldDB" id="M2M9P1"/>
<proteinExistence type="predicted"/>
<gene>
    <name evidence="1" type="ORF">BAUCODRAFT_36815</name>
</gene>
<dbReference type="KEGG" id="bcom:BAUCODRAFT_36815"/>
<protein>
    <submittedName>
        <fullName evidence="1">Uncharacterized protein</fullName>
    </submittedName>
</protein>
<dbReference type="RefSeq" id="XP_007679175.1">
    <property type="nucleotide sequence ID" value="XM_007680985.1"/>
</dbReference>